<proteinExistence type="predicted"/>
<dbReference type="Gramene" id="rna21268">
    <property type="protein sequence ID" value="RHN59264.1"/>
    <property type="gene ID" value="gene21268"/>
</dbReference>
<evidence type="ECO:0000313" key="3">
    <source>
        <dbReference type="Proteomes" id="UP000265566"/>
    </source>
</evidence>
<comment type="caution">
    <text evidence="2">The sequence shown here is derived from an EMBL/GenBank/DDBJ whole genome shotgun (WGS) entry which is preliminary data.</text>
</comment>
<protein>
    <submittedName>
        <fullName evidence="2">Uncharacterized protein</fullName>
    </submittedName>
</protein>
<dbReference type="AlphaFoldDB" id="A0A396I4Y3"/>
<gene>
    <name evidence="2" type="ORF">MtrunA17_Chr4g0011361</name>
</gene>
<dbReference type="EMBL" id="PSQE01000004">
    <property type="protein sequence ID" value="RHN59264.1"/>
    <property type="molecule type" value="Genomic_DNA"/>
</dbReference>
<organism evidence="2 3">
    <name type="scientific">Medicago truncatula</name>
    <name type="common">Barrel medic</name>
    <name type="synonym">Medicago tribuloides</name>
    <dbReference type="NCBI Taxonomy" id="3880"/>
    <lineage>
        <taxon>Eukaryota</taxon>
        <taxon>Viridiplantae</taxon>
        <taxon>Streptophyta</taxon>
        <taxon>Embryophyta</taxon>
        <taxon>Tracheophyta</taxon>
        <taxon>Spermatophyta</taxon>
        <taxon>Magnoliopsida</taxon>
        <taxon>eudicotyledons</taxon>
        <taxon>Gunneridae</taxon>
        <taxon>Pentapetalae</taxon>
        <taxon>rosids</taxon>
        <taxon>fabids</taxon>
        <taxon>Fabales</taxon>
        <taxon>Fabaceae</taxon>
        <taxon>Papilionoideae</taxon>
        <taxon>50 kb inversion clade</taxon>
        <taxon>NPAAA clade</taxon>
        <taxon>Hologalegina</taxon>
        <taxon>IRL clade</taxon>
        <taxon>Trifolieae</taxon>
        <taxon>Medicago</taxon>
    </lineage>
</organism>
<evidence type="ECO:0000256" key="1">
    <source>
        <dbReference type="SAM" id="Phobius"/>
    </source>
</evidence>
<keyword evidence="1" id="KW-0472">Membrane</keyword>
<sequence>MNPNLTPLFWKDLSDTCPTIILWHFWSIGAFIDATAMYLFYATKKKTLDFLCYFYFWGTWNWS</sequence>
<name>A0A396I4Y3_MEDTR</name>
<reference evidence="3" key="1">
    <citation type="journal article" date="2018" name="Nat. Plants">
        <title>Whole-genome landscape of Medicago truncatula symbiotic genes.</title>
        <authorList>
            <person name="Pecrix Y."/>
            <person name="Staton S.E."/>
            <person name="Sallet E."/>
            <person name="Lelandais-Briere C."/>
            <person name="Moreau S."/>
            <person name="Carrere S."/>
            <person name="Blein T."/>
            <person name="Jardinaud M.F."/>
            <person name="Latrasse D."/>
            <person name="Zouine M."/>
            <person name="Zahm M."/>
            <person name="Kreplak J."/>
            <person name="Mayjonade B."/>
            <person name="Satge C."/>
            <person name="Perez M."/>
            <person name="Cauet S."/>
            <person name="Marande W."/>
            <person name="Chantry-Darmon C."/>
            <person name="Lopez-Roques C."/>
            <person name="Bouchez O."/>
            <person name="Berard A."/>
            <person name="Debelle F."/>
            <person name="Munos S."/>
            <person name="Bendahmane A."/>
            <person name="Berges H."/>
            <person name="Niebel A."/>
            <person name="Buitink J."/>
            <person name="Frugier F."/>
            <person name="Benhamed M."/>
            <person name="Crespi M."/>
            <person name="Gouzy J."/>
            <person name="Gamas P."/>
        </authorList>
    </citation>
    <scope>NUCLEOTIDE SEQUENCE [LARGE SCALE GENOMIC DNA]</scope>
    <source>
        <strain evidence="3">cv. Jemalong A17</strain>
    </source>
</reference>
<keyword evidence="1" id="KW-1133">Transmembrane helix</keyword>
<dbReference type="Proteomes" id="UP000265566">
    <property type="component" value="Chromosome 4"/>
</dbReference>
<keyword evidence="1" id="KW-0812">Transmembrane</keyword>
<feature type="transmembrane region" description="Helical" evidence="1">
    <location>
        <begin position="20"/>
        <end position="41"/>
    </location>
</feature>
<accession>A0A396I4Y3</accession>
<evidence type="ECO:0000313" key="2">
    <source>
        <dbReference type="EMBL" id="RHN59264.1"/>
    </source>
</evidence>